<dbReference type="InterPro" id="IPR016032">
    <property type="entry name" value="Sig_transdc_resp-reg_C-effctor"/>
</dbReference>
<sequence>MAMRKKHITVCVYARDDFTADFIKNFLLTNPHIKIVDSLWASDAVIFQTDLLTPAEKKILQALAQFGSIPKIAAATNYSPGAVKVYLSRIYRKLKVKTAPQAIAVAFSLGLIRPLADS</sequence>
<dbReference type="CDD" id="cd06170">
    <property type="entry name" value="LuxR_C_like"/>
    <property type="match status" value="1"/>
</dbReference>
<dbReference type="SUPFAM" id="SSF46894">
    <property type="entry name" value="C-terminal effector domain of the bipartite response regulators"/>
    <property type="match status" value="1"/>
</dbReference>
<evidence type="ECO:0000313" key="3">
    <source>
        <dbReference type="Proteomes" id="UP001204798"/>
    </source>
</evidence>
<proteinExistence type="predicted"/>
<keyword evidence="2" id="KW-0238">DNA-binding</keyword>
<accession>A0ABT2ELE7</accession>
<dbReference type="EMBL" id="JANUCP010000002">
    <property type="protein sequence ID" value="MCS3918766.1"/>
    <property type="molecule type" value="Genomic_DNA"/>
</dbReference>
<dbReference type="Pfam" id="PF00196">
    <property type="entry name" value="GerE"/>
    <property type="match status" value="1"/>
</dbReference>
<dbReference type="Proteomes" id="UP001204798">
    <property type="component" value="Unassembled WGS sequence"/>
</dbReference>
<name>A0ABT2ELE7_9BACT</name>
<dbReference type="InterPro" id="IPR036388">
    <property type="entry name" value="WH-like_DNA-bd_sf"/>
</dbReference>
<comment type="caution">
    <text evidence="2">The sequence shown here is derived from an EMBL/GenBank/DDBJ whole genome shotgun (WGS) entry which is preliminary data.</text>
</comment>
<dbReference type="InterPro" id="IPR000792">
    <property type="entry name" value="Tscrpt_reg_LuxR_C"/>
</dbReference>
<dbReference type="PROSITE" id="PS50043">
    <property type="entry name" value="HTH_LUXR_2"/>
    <property type="match status" value="1"/>
</dbReference>
<dbReference type="SMART" id="SM00421">
    <property type="entry name" value="HTH_LUXR"/>
    <property type="match status" value="1"/>
</dbReference>
<feature type="domain" description="HTH luxR-type" evidence="1">
    <location>
        <begin position="45"/>
        <end position="110"/>
    </location>
</feature>
<organism evidence="2 3">
    <name type="scientific">Candidatus Fervidibacter sacchari</name>
    <dbReference type="NCBI Taxonomy" id="1448929"/>
    <lineage>
        <taxon>Bacteria</taxon>
        <taxon>Candidatus Fervidibacterota</taxon>
        <taxon>Candidatus Fervidibacter</taxon>
    </lineage>
</organism>
<dbReference type="Gene3D" id="1.10.10.10">
    <property type="entry name" value="Winged helix-like DNA-binding domain superfamily/Winged helix DNA-binding domain"/>
    <property type="match status" value="1"/>
</dbReference>
<protein>
    <submittedName>
        <fullName evidence="2">DNA-binding NarL/FixJ family response regulator</fullName>
    </submittedName>
</protein>
<gene>
    <name evidence="2" type="ORF">M2350_001166</name>
</gene>
<reference evidence="2 3" key="1">
    <citation type="submission" date="2022-08" db="EMBL/GenBank/DDBJ databases">
        <title>Bacterial and archaeal communities from various locations to study Microbial Dark Matter (Phase II).</title>
        <authorList>
            <person name="Stepanauskas R."/>
        </authorList>
    </citation>
    <scope>NUCLEOTIDE SEQUENCE [LARGE SCALE GENOMIC DNA]</scope>
    <source>
        <strain evidence="2 3">PD1</strain>
    </source>
</reference>
<evidence type="ECO:0000313" key="2">
    <source>
        <dbReference type="EMBL" id="MCS3918766.1"/>
    </source>
</evidence>
<keyword evidence="3" id="KW-1185">Reference proteome</keyword>
<dbReference type="GO" id="GO:0003677">
    <property type="term" value="F:DNA binding"/>
    <property type="evidence" value="ECO:0007669"/>
    <property type="project" value="UniProtKB-KW"/>
</dbReference>
<evidence type="ECO:0000259" key="1">
    <source>
        <dbReference type="PROSITE" id="PS50043"/>
    </source>
</evidence>